<accession>A0A0T6BBI0</accession>
<evidence type="ECO:0008006" key="5">
    <source>
        <dbReference type="Google" id="ProtNLM"/>
    </source>
</evidence>
<dbReference type="EMBL" id="LJIG01002285">
    <property type="protein sequence ID" value="KRT84655.1"/>
    <property type="molecule type" value="Genomic_DNA"/>
</dbReference>
<dbReference type="Proteomes" id="UP000051574">
    <property type="component" value="Unassembled WGS sequence"/>
</dbReference>
<keyword evidence="4" id="KW-1185">Reference proteome</keyword>
<sequence>MHSLPESLQPYIDVYSCAIDLKGGDNNFGYIYLYVPVAILTLLNLVIFVKTLIHFLKVKNAMRRISDATSQHKQKMSRMNKKRGFIILKLGLIMIVTWIYYLFAYLNGLSNHIILRTIGDILMFLTIFEGVYFFLIFVVKWRDIKRTLYKLKILTKKEERENAEESTSTESVNEIPMHNFK</sequence>
<proteinExistence type="predicted"/>
<reference evidence="3 4" key="1">
    <citation type="submission" date="2015-09" db="EMBL/GenBank/DDBJ databases">
        <title>Draft genome of the scarab beetle Oryctes borbonicus.</title>
        <authorList>
            <person name="Meyer J.M."/>
            <person name="Markov G.V."/>
            <person name="Baskaran P."/>
            <person name="Herrmann M."/>
            <person name="Sommer R.J."/>
            <person name="Roedelsperger C."/>
        </authorList>
    </citation>
    <scope>NUCLEOTIDE SEQUENCE [LARGE SCALE GENOMIC DNA]</scope>
    <source>
        <strain evidence="3">OB123</strain>
        <tissue evidence="3">Whole animal</tissue>
    </source>
</reference>
<dbReference type="SUPFAM" id="SSF81321">
    <property type="entry name" value="Family A G protein-coupled receptor-like"/>
    <property type="match status" value="1"/>
</dbReference>
<keyword evidence="2" id="KW-0812">Transmembrane</keyword>
<dbReference type="Gene3D" id="1.20.1070.10">
    <property type="entry name" value="Rhodopsin 7-helix transmembrane proteins"/>
    <property type="match status" value="1"/>
</dbReference>
<dbReference type="InterPro" id="IPR051384">
    <property type="entry name" value="Mth_GPCR"/>
</dbReference>
<organism evidence="3 4">
    <name type="scientific">Oryctes borbonicus</name>
    <dbReference type="NCBI Taxonomy" id="1629725"/>
    <lineage>
        <taxon>Eukaryota</taxon>
        <taxon>Metazoa</taxon>
        <taxon>Ecdysozoa</taxon>
        <taxon>Arthropoda</taxon>
        <taxon>Hexapoda</taxon>
        <taxon>Insecta</taxon>
        <taxon>Pterygota</taxon>
        <taxon>Neoptera</taxon>
        <taxon>Endopterygota</taxon>
        <taxon>Coleoptera</taxon>
        <taxon>Polyphaga</taxon>
        <taxon>Scarabaeiformia</taxon>
        <taxon>Scarabaeidae</taxon>
        <taxon>Dynastinae</taxon>
        <taxon>Oryctes</taxon>
    </lineage>
</organism>
<dbReference type="OrthoDB" id="6134459at2759"/>
<dbReference type="PANTHER" id="PTHR47154:SF2">
    <property type="entry name" value="G-PROTEIN COUPLED RECEPTOR MTH-RELATED"/>
    <property type="match status" value="1"/>
</dbReference>
<evidence type="ECO:0000313" key="3">
    <source>
        <dbReference type="EMBL" id="KRT84655.1"/>
    </source>
</evidence>
<comment type="caution">
    <text evidence="3">The sequence shown here is derived from an EMBL/GenBank/DDBJ whole genome shotgun (WGS) entry which is preliminary data.</text>
</comment>
<evidence type="ECO:0000256" key="1">
    <source>
        <dbReference type="SAM" id="MobiDB-lite"/>
    </source>
</evidence>
<feature type="transmembrane region" description="Helical" evidence="2">
    <location>
        <begin position="31"/>
        <end position="56"/>
    </location>
</feature>
<name>A0A0T6BBI0_9SCAR</name>
<dbReference type="AlphaFoldDB" id="A0A0T6BBI0"/>
<evidence type="ECO:0000313" key="4">
    <source>
        <dbReference type="Proteomes" id="UP000051574"/>
    </source>
</evidence>
<gene>
    <name evidence="3" type="ORF">AMK59_2230</name>
</gene>
<feature type="transmembrane region" description="Helical" evidence="2">
    <location>
        <begin position="85"/>
        <end position="106"/>
    </location>
</feature>
<feature type="transmembrane region" description="Helical" evidence="2">
    <location>
        <begin position="118"/>
        <end position="139"/>
    </location>
</feature>
<protein>
    <recommendedName>
        <fullName evidence="5">G-protein coupled receptors family 2 profile 2 domain-containing protein</fullName>
    </recommendedName>
</protein>
<dbReference type="PANTHER" id="PTHR47154">
    <property type="entry name" value="G-PROTEIN COUPLED RECEPTOR MTH-RELATED"/>
    <property type="match status" value="1"/>
</dbReference>
<keyword evidence="2" id="KW-0472">Membrane</keyword>
<evidence type="ECO:0000256" key="2">
    <source>
        <dbReference type="SAM" id="Phobius"/>
    </source>
</evidence>
<dbReference type="GO" id="GO:0005886">
    <property type="term" value="C:plasma membrane"/>
    <property type="evidence" value="ECO:0007669"/>
    <property type="project" value="TreeGrafter"/>
</dbReference>
<dbReference type="GO" id="GO:0008528">
    <property type="term" value="F:G protein-coupled peptide receptor activity"/>
    <property type="evidence" value="ECO:0007669"/>
    <property type="project" value="TreeGrafter"/>
</dbReference>
<keyword evidence="2" id="KW-1133">Transmembrane helix</keyword>
<feature type="region of interest" description="Disordered" evidence="1">
    <location>
        <begin position="162"/>
        <end position="181"/>
    </location>
</feature>